<organism evidence="1 2">
    <name type="scientific">Priestia megaterium</name>
    <name type="common">Bacillus megaterium</name>
    <dbReference type="NCBI Taxonomy" id="1404"/>
    <lineage>
        <taxon>Bacteria</taxon>
        <taxon>Bacillati</taxon>
        <taxon>Bacillota</taxon>
        <taxon>Bacilli</taxon>
        <taxon>Bacillales</taxon>
        <taxon>Bacillaceae</taxon>
        <taxon>Priestia</taxon>
    </lineage>
</organism>
<sequence length="202" mass="23878">MKPKDLLNFYIKTDLLPLLEPLGFKYAKSTPKFSRKTGHFSLSLSFCISPYSSQDECIFWTMWDVSSNEYGKWYEQTWGTQLAKANNVVVASADWNIPNWLEGNEEHFTLYNKKSDKKEFSKFVQNVINIGIPHYEQIIDWNTAAEMALNEEDVFYERVCDFYLMANEKKKAKDVLTYGLERATDENYEDLKQRMDKYFKEN</sequence>
<evidence type="ECO:0000313" key="1">
    <source>
        <dbReference type="EMBL" id="QJX78084.1"/>
    </source>
</evidence>
<gene>
    <name evidence="1" type="ORF">FDZ14_18550</name>
</gene>
<accession>A0A6M6DXN8</accession>
<protein>
    <recommendedName>
        <fullName evidence="3">DUF4304 domain-containing protein</fullName>
    </recommendedName>
</protein>
<proteinExistence type="predicted"/>
<reference evidence="1 2" key="1">
    <citation type="submission" date="2019-10" db="EMBL/GenBank/DDBJ databases">
        <title>Complete genome sequences for adaption low water activity.</title>
        <authorList>
            <person name="Zhao L."/>
            <person name="Zhong J."/>
        </authorList>
    </citation>
    <scope>NUCLEOTIDE SEQUENCE [LARGE SCALE GENOMIC DNA]</scope>
    <source>
        <strain evidence="1 2">FDU301</strain>
    </source>
</reference>
<evidence type="ECO:0000313" key="2">
    <source>
        <dbReference type="Proteomes" id="UP000501076"/>
    </source>
</evidence>
<dbReference type="Proteomes" id="UP000501076">
    <property type="component" value="Chromosome"/>
</dbReference>
<evidence type="ECO:0008006" key="3">
    <source>
        <dbReference type="Google" id="ProtNLM"/>
    </source>
</evidence>
<dbReference type="EMBL" id="CP045272">
    <property type="protein sequence ID" value="QJX78084.1"/>
    <property type="molecule type" value="Genomic_DNA"/>
</dbReference>
<dbReference type="AlphaFoldDB" id="A0A6M6DXN8"/>
<dbReference type="RefSeq" id="WP_171777396.1">
    <property type="nucleotide sequence ID" value="NZ_CP045272.1"/>
</dbReference>
<name>A0A6M6DXN8_PRIMG</name>